<protein>
    <submittedName>
        <fullName evidence="6">OLC1v1021931C1</fullName>
    </submittedName>
</protein>
<evidence type="ECO:0000256" key="5">
    <source>
        <dbReference type="ARBA" id="ARBA00023315"/>
    </source>
</evidence>
<evidence type="ECO:0000256" key="1">
    <source>
        <dbReference type="ARBA" id="ARBA00009861"/>
    </source>
</evidence>
<keyword evidence="3" id="KW-0017">Alkaloid metabolism</keyword>
<dbReference type="Gene3D" id="3.30.559.10">
    <property type="entry name" value="Chloramphenicol acetyltransferase-like domain"/>
    <property type="match status" value="2"/>
</dbReference>
<evidence type="ECO:0000313" key="7">
    <source>
        <dbReference type="Proteomes" id="UP001161247"/>
    </source>
</evidence>
<gene>
    <name evidence="6" type="ORF">OLC1_LOCUS507</name>
</gene>
<proteinExistence type="inferred from homology"/>
<dbReference type="PANTHER" id="PTHR31623">
    <property type="entry name" value="F21J9.9"/>
    <property type="match status" value="1"/>
</dbReference>
<dbReference type="EMBL" id="OX459118">
    <property type="protein sequence ID" value="CAI9087764.1"/>
    <property type="molecule type" value="Genomic_DNA"/>
</dbReference>
<keyword evidence="4" id="KW-0808">Transferase</keyword>
<organism evidence="6 7">
    <name type="scientific">Oldenlandia corymbosa var. corymbosa</name>
    <dbReference type="NCBI Taxonomy" id="529605"/>
    <lineage>
        <taxon>Eukaryota</taxon>
        <taxon>Viridiplantae</taxon>
        <taxon>Streptophyta</taxon>
        <taxon>Embryophyta</taxon>
        <taxon>Tracheophyta</taxon>
        <taxon>Spermatophyta</taxon>
        <taxon>Magnoliopsida</taxon>
        <taxon>eudicotyledons</taxon>
        <taxon>Gunneridae</taxon>
        <taxon>Pentapetalae</taxon>
        <taxon>asterids</taxon>
        <taxon>lamiids</taxon>
        <taxon>Gentianales</taxon>
        <taxon>Rubiaceae</taxon>
        <taxon>Rubioideae</taxon>
        <taxon>Spermacoceae</taxon>
        <taxon>Hedyotis-Oldenlandia complex</taxon>
        <taxon>Oldenlandia</taxon>
    </lineage>
</organism>
<evidence type="ECO:0000313" key="6">
    <source>
        <dbReference type="EMBL" id="CAI9087764.1"/>
    </source>
</evidence>
<comment type="subunit">
    <text evidence="2">Monomer.</text>
</comment>
<reference evidence="6" key="1">
    <citation type="submission" date="2023-03" db="EMBL/GenBank/DDBJ databases">
        <authorList>
            <person name="Julca I."/>
        </authorList>
    </citation>
    <scope>NUCLEOTIDE SEQUENCE</scope>
</reference>
<evidence type="ECO:0000256" key="3">
    <source>
        <dbReference type="ARBA" id="ARBA00022589"/>
    </source>
</evidence>
<evidence type="ECO:0000256" key="4">
    <source>
        <dbReference type="ARBA" id="ARBA00022679"/>
    </source>
</evidence>
<evidence type="ECO:0000256" key="2">
    <source>
        <dbReference type="ARBA" id="ARBA00011245"/>
    </source>
</evidence>
<keyword evidence="5" id="KW-0012">Acyltransferase</keyword>
<accession>A0AAV1BWR1</accession>
<dbReference type="GO" id="GO:0016746">
    <property type="term" value="F:acyltransferase activity"/>
    <property type="evidence" value="ECO:0007669"/>
    <property type="project" value="UniProtKB-KW"/>
</dbReference>
<comment type="similarity">
    <text evidence="1">Belongs to the plant acyltransferase family.</text>
</comment>
<name>A0AAV1BWR1_OLDCO</name>
<dbReference type="PANTHER" id="PTHR31623:SF124">
    <property type="entry name" value="VINORINE SYNTHASE-RELATED"/>
    <property type="match status" value="1"/>
</dbReference>
<dbReference type="Proteomes" id="UP001161247">
    <property type="component" value="Chromosome 1"/>
</dbReference>
<dbReference type="InterPro" id="IPR023213">
    <property type="entry name" value="CAT-like_dom_sf"/>
</dbReference>
<dbReference type="GO" id="GO:0009820">
    <property type="term" value="P:alkaloid metabolic process"/>
    <property type="evidence" value="ECO:0007669"/>
    <property type="project" value="UniProtKB-KW"/>
</dbReference>
<dbReference type="Pfam" id="PF02458">
    <property type="entry name" value="Transferase"/>
    <property type="match status" value="1"/>
</dbReference>
<sequence length="448" mass="49937">MEVKILSRKLIKPSSPTPENFRNFQISFTDEMSPAMNVPLILFYGGVFGGNGDDDKFITCKHTLETSLAQILPQFYPLCGRYIERDRLIDCSDQGVEYLEAQVNYSLCHVQEAGIPAESLKPEELNHLLPCPFGAADEITDPMLSIQVNAFECGGLAIGICLSHRIADAATLGTFVSAWANACNPKAGQEQHIFPIFNSGQFFPSRNLPKLEMGIRRTMDDCPGPKILTRAFVFSGKAISELRSKCQQQQHPPTRVQLVSGLILRALLAIDQAKCGHPRASLVLQTVNFRKRTIPPIPEHSCGNFCLFAVAERTAEQNQSLDFQDCVNVVSDAVQKTIADCKKILNPEAEVDGHMVVIDPFNYVIQTFANRGNDLVPVSLNSWCRFPFYEADFGWGKPFWVSVASLPVRNSVLMMDTRDGHGVEAWVNLDENDMSRFLEDRDILTYAV</sequence>
<keyword evidence="7" id="KW-1185">Reference proteome</keyword>
<dbReference type="AlphaFoldDB" id="A0AAV1BWR1"/>